<dbReference type="NCBIfam" id="TIGR00486">
    <property type="entry name" value="YbgI_SA1388"/>
    <property type="match status" value="1"/>
</dbReference>
<evidence type="ECO:0000256" key="3">
    <source>
        <dbReference type="ARBA" id="ARBA00022723"/>
    </source>
</evidence>
<dbReference type="FunFam" id="3.40.1390.30:FF:000001">
    <property type="entry name" value="GTP cyclohydrolase 1 type 2"/>
    <property type="match status" value="1"/>
</dbReference>
<evidence type="ECO:0000256" key="4">
    <source>
        <dbReference type="PIRNR" id="PIRNR037489"/>
    </source>
</evidence>
<proteinExistence type="inferred from homology"/>
<feature type="binding site" evidence="5">
    <location>
        <position position="108"/>
    </location>
    <ligand>
        <name>a divalent metal cation</name>
        <dbReference type="ChEBI" id="CHEBI:60240"/>
        <label>1</label>
    </ligand>
</feature>
<comment type="similarity">
    <text evidence="1 4">Belongs to the GTP cyclohydrolase I type 2/NIF3 family.</text>
</comment>
<feature type="binding site" evidence="5">
    <location>
        <position position="71"/>
    </location>
    <ligand>
        <name>a divalent metal cation</name>
        <dbReference type="ChEBI" id="CHEBI:60240"/>
        <label>1</label>
    </ligand>
</feature>
<dbReference type="PANTHER" id="PTHR13799">
    <property type="entry name" value="NGG1 INTERACTING FACTOR 3"/>
    <property type="match status" value="1"/>
</dbReference>
<dbReference type="GO" id="GO:0046872">
    <property type="term" value="F:metal ion binding"/>
    <property type="evidence" value="ECO:0007669"/>
    <property type="project" value="UniProtKB-UniRule"/>
</dbReference>
<dbReference type="Pfam" id="PF01784">
    <property type="entry name" value="DUF34_NIF3"/>
    <property type="match status" value="1"/>
</dbReference>
<evidence type="ECO:0000256" key="5">
    <source>
        <dbReference type="PIRSR" id="PIRSR602678-1"/>
    </source>
</evidence>
<dbReference type="EMBL" id="SCWD01000001">
    <property type="protein sequence ID" value="TDM04366.1"/>
    <property type="molecule type" value="Genomic_DNA"/>
</dbReference>
<dbReference type="PIRSF" id="PIRSF037489">
    <property type="entry name" value="UCP037489_NIF3_YqfO"/>
    <property type="match status" value="1"/>
</dbReference>
<dbReference type="Gene3D" id="3.40.1390.30">
    <property type="entry name" value="NIF3 (NGG1p interacting factor 3)-like"/>
    <property type="match status" value="1"/>
</dbReference>
<keyword evidence="3 4" id="KW-0479">Metal-binding</keyword>
<organism evidence="6 7">
    <name type="scientific">Macrococcus carouselicus</name>
    <dbReference type="NCBI Taxonomy" id="69969"/>
    <lineage>
        <taxon>Bacteria</taxon>
        <taxon>Bacillati</taxon>
        <taxon>Bacillota</taxon>
        <taxon>Bacilli</taxon>
        <taxon>Bacillales</taxon>
        <taxon>Staphylococcaceae</taxon>
        <taxon>Macrococcus</taxon>
    </lineage>
</organism>
<feature type="binding site" evidence="5">
    <location>
        <position position="332"/>
    </location>
    <ligand>
        <name>a divalent metal cation</name>
        <dbReference type="ChEBI" id="CHEBI:60240"/>
        <label>1</label>
    </ligand>
</feature>
<reference evidence="6 7" key="1">
    <citation type="submission" date="2019-01" db="EMBL/GenBank/DDBJ databases">
        <title>Draft genome sequences of the type strains of six Macrococcus species.</title>
        <authorList>
            <person name="Mazhar S."/>
            <person name="Altermann E."/>
            <person name="Hill C."/>
            <person name="Mcauliffe O."/>
        </authorList>
    </citation>
    <scope>NUCLEOTIDE SEQUENCE [LARGE SCALE GENOMIC DNA]</scope>
    <source>
        <strain evidence="6 7">ATCC 51828</strain>
    </source>
</reference>
<feature type="binding site" evidence="5">
    <location>
        <position position="335"/>
    </location>
    <ligand>
        <name>a divalent metal cation</name>
        <dbReference type="ChEBI" id="CHEBI:60240"/>
        <label>1</label>
    </ligand>
</feature>
<evidence type="ECO:0000313" key="6">
    <source>
        <dbReference type="EMBL" id="TDM04366.1"/>
    </source>
</evidence>
<protein>
    <recommendedName>
        <fullName evidence="2 4">GTP cyclohydrolase 1 type 2 homolog</fullName>
    </recommendedName>
</protein>
<name>A0A9Q8CN51_9STAP</name>
<gene>
    <name evidence="6" type="ORF">ERX40_04135</name>
</gene>
<accession>A0A9Q8CN51</accession>
<feature type="binding site" evidence="5">
    <location>
        <position position="70"/>
    </location>
    <ligand>
        <name>a divalent metal cation</name>
        <dbReference type="ChEBI" id="CHEBI:60240"/>
        <label>1</label>
    </ligand>
</feature>
<dbReference type="Gene3D" id="3.30.70.120">
    <property type="match status" value="1"/>
</dbReference>
<dbReference type="PANTHER" id="PTHR13799:SF14">
    <property type="entry name" value="GTP CYCLOHYDROLASE 1 TYPE 2 HOMOLOG"/>
    <property type="match status" value="1"/>
</dbReference>
<evidence type="ECO:0000313" key="7">
    <source>
        <dbReference type="Proteomes" id="UP000295280"/>
    </source>
</evidence>
<dbReference type="FunFam" id="3.30.70.120:FF:000006">
    <property type="entry name" value="GTP cyclohydrolase 1 type 2 homolog"/>
    <property type="match status" value="1"/>
</dbReference>
<dbReference type="SUPFAM" id="SSF102705">
    <property type="entry name" value="NIF3 (NGG1p interacting factor 3)-like"/>
    <property type="match status" value="1"/>
</dbReference>
<dbReference type="InterPro" id="IPR002678">
    <property type="entry name" value="DUF34/NIF3"/>
</dbReference>
<comment type="caution">
    <text evidence="6">The sequence shown here is derived from an EMBL/GenBank/DDBJ whole genome shotgun (WGS) entry which is preliminary data.</text>
</comment>
<keyword evidence="7" id="KW-1185">Reference proteome</keyword>
<dbReference type="Proteomes" id="UP000295280">
    <property type="component" value="Unassembled WGS sequence"/>
</dbReference>
<dbReference type="OrthoDB" id="9792792at2"/>
<evidence type="ECO:0000256" key="2">
    <source>
        <dbReference type="ARBA" id="ARBA00022112"/>
    </source>
</evidence>
<dbReference type="InterPro" id="IPR015867">
    <property type="entry name" value="N-reg_PII/ATP_PRibTrfase_C"/>
</dbReference>
<dbReference type="GO" id="GO:0005737">
    <property type="term" value="C:cytoplasm"/>
    <property type="evidence" value="ECO:0007669"/>
    <property type="project" value="TreeGrafter"/>
</dbReference>
<dbReference type="InterPro" id="IPR036069">
    <property type="entry name" value="DUF34/NIF3_sf"/>
</dbReference>
<evidence type="ECO:0000256" key="1">
    <source>
        <dbReference type="ARBA" id="ARBA00006964"/>
    </source>
</evidence>
<dbReference type="AlphaFoldDB" id="A0A9Q8CN51"/>
<dbReference type="InterPro" id="IPR017221">
    <property type="entry name" value="DUF34/NIF3_bac"/>
</dbReference>
<sequence>MRRRFILRIRELLQLINHHIPFAKAEDWDNVGLLIGDKDKDITGILTTLDCTLEVVKEAAEKNCNTIIAHHPLIFSGIKRIENTGYGAVMHALIKNDINLIAMHTNLDAYNHGVSAMIADKIGMTNQQILLPGQQEMAKLQVFVPEAHADALKSALSEAGVGQIGDYSDCFFQLEGKGQFKPNEQANPFTGKRNKLEIVDELKLECVFQPERQAAVEEAVHAAHPYEEPAYDIYRYKVKDTFGTGIKGELEGSVVLKDWLPELKAKLGISTLKLIGDIEKEVRTIGIISGAGVSYGQDVKHHDIDLFLTGDIKYHEAHDLLMMGLTTADIEHYSENVMKEGLKELLESFTDELSIQASTVSTDPFTAI</sequence>